<dbReference type="SMART" id="SM00260">
    <property type="entry name" value="CheW"/>
    <property type="match status" value="1"/>
</dbReference>
<accession>A0A9X2C290</accession>
<name>A0A9X2C290_9BURK</name>
<keyword evidence="3" id="KW-1185">Reference proteome</keyword>
<dbReference type="EMBL" id="JAJLJH010000008">
    <property type="protein sequence ID" value="MCK9688441.1"/>
    <property type="molecule type" value="Genomic_DNA"/>
</dbReference>
<dbReference type="SUPFAM" id="SSF50341">
    <property type="entry name" value="CheW-like"/>
    <property type="match status" value="1"/>
</dbReference>
<dbReference type="InterPro" id="IPR002545">
    <property type="entry name" value="CheW-lke_dom"/>
</dbReference>
<dbReference type="PROSITE" id="PS50851">
    <property type="entry name" value="CHEW"/>
    <property type="match status" value="1"/>
</dbReference>
<feature type="domain" description="CheW-like" evidence="1">
    <location>
        <begin position="27"/>
        <end position="173"/>
    </location>
</feature>
<protein>
    <submittedName>
        <fullName evidence="2">Chemotaxis protein CheW</fullName>
    </submittedName>
</protein>
<dbReference type="GO" id="GO:0006935">
    <property type="term" value="P:chemotaxis"/>
    <property type="evidence" value="ECO:0007669"/>
    <property type="project" value="InterPro"/>
</dbReference>
<evidence type="ECO:0000259" key="1">
    <source>
        <dbReference type="PROSITE" id="PS50851"/>
    </source>
</evidence>
<dbReference type="Gene3D" id="2.40.50.180">
    <property type="entry name" value="CheA-289, Domain 4"/>
    <property type="match status" value="1"/>
</dbReference>
<sequence>MANKDALRELQTRLASRLQAAKTQPRARGWLAVECAGVGLLLPLAQAGEIFPLRALLKLPHAKPWMTGVAQLRGDLYTVIDLAAFLGLRAPKANDPAALDGQLVMLAPSLQVNAALRVDRLAGLRGEEQLTREAEPAESVGARPAFAAGRWKDALGASWQEIDLGALAVDGAFLDVMS</sequence>
<dbReference type="RefSeq" id="WP_275684481.1">
    <property type="nucleotide sequence ID" value="NZ_JAJLJH010000008.1"/>
</dbReference>
<dbReference type="Pfam" id="PF01584">
    <property type="entry name" value="CheW"/>
    <property type="match status" value="1"/>
</dbReference>
<dbReference type="GO" id="GO:0007165">
    <property type="term" value="P:signal transduction"/>
    <property type="evidence" value="ECO:0007669"/>
    <property type="project" value="InterPro"/>
</dbReference>
<dbReference type="AlphaFoldDB" id="A0A9X2C290"/>
<comment type="caution">
    <text evidence="2">The sequence shown here is derived from an EMBL/GenBank/DDBJ whole genome shotgun (WGS) entry which is preliminary data.</text>
</comment>
<proteinExistence type="predicted"/>
<evidence type="ECO:0000313" key="2">
    <source>
        <dbReference type="EMBL" id="MCK9688441.1"/>
    </source>
</evidence>
<dbReference type="Proteomes" id="UP001139353">
    <property type="component" value="Unassembled WGS sequence"/>
</dbReference>
<reference evidence="2" key="1">
    <citation type="submission" date="2021-11" db="EMBL/GenBank/DDBJ databases">
        <title>BS-T2-15 a new species belonging to the Comamonadaceae family isolated from the soil of a French oak forest.</title>
        <authorList>
            <person name="Mieszkin S."/>
            <person name="Alain K."/>
        </authorList>
    </citation>
    <scope>NUCLEOTIDE SEQUENCE</scope>
    <source>
        <strain evidence="2">BS-T2-15</strain>
    </source>
</reference>
<gene>
    <name evidence="2" type="ORF">LPC04_22255</name>
</gene>
<evidence type="ECO:0000313" key="3">
    <source>
        <dbReference type="Proteomes" id="UP001139353"/>
    </source>
</evidence>
<dbReference type="InterPro" id="IPR036061">
    <property type="entry name" value="CheW-like_dom_sf"/>
</dbReference>
<organism evidence="2 3">
    <name type="scientific">Scleromatobacter humisilvae</name>
    <dbReference type="NCBI Taxonomy" id="2897159"/>
    <lineage>
        <taxon>Bacteria</taxon>
        <taxon>Pseudomonadati</taxon>
        <taxon>Pseudomonadota</taxon>
        <taxon>Betaproteobacteria</taxon>
        <taxon>Burkholderiales</taxon>
        <taxon>Sphaerotilaceae</taxon>
        <taxon>Scleromatobacter</taxon>
    </lineage>
</organism>